<dbReference type="InterPro" id="IPR017896">
    <property type="entry name" value="4Fe4S_Fe-S-bd"/>
</dbReference>
<dbReference type="AlphaFoldDB" id="A0A1B7LGJ4"/>
<dbReference type="InterPro" id="IPR017900">
    <property type="entry name" value="4Fe4S_Fe_S_CS"/>
</dbReference>
<evidence type="ECO:0000313" key="10">
    <source>
        <dbReference type="Proteomes" id="UP000078532"/>
    </source>
</evidence>
<name>A0A1B7LGJ4_9FIRM</name>
<dbReference type="Gene3D" id="3.30.70.20">
    <property type="match status" value="1"/>
</dbReference>
<proteinExistence type="predicted"/>
<evidence type="ECO:0000256" key="1">
    <source>
        <dbReference type="ARBA" id="ARBA00022448"/>
    </source>
</evidence>
<keyword evidence="4" id="KW-0249">Electron transport</keyword>
<evidence type="ECO:0000256" key="2">
    <source>
        <dbReference type="ARBA" id="ARBA00022485"/>
    </source>
</evidence>
<dbReference type="InterPro" id="IPR051684">
    <property type="entry name" value="Electron_Trans/Redox"/>
</dbReference>
<reference evidence="9 10" key="1">
    <citation type="submission" date="2016-04" db="EMBL/GenBank/DDBJ databases">
        <authorList>
            <person name="Evans L.H."/>
            <person name="Alamgir A."/>
            <person name="Owens N."/>
            <person name="Weber N.D."/>
            <person name="Virtaneva K."/>
            <person name="Barbian K."/>
            <person name="Babar A."/>
            <person name="Rosenke K."/>
        </authorList>
    </citation>
    <scope>NUCLEOTIDE SEQUENCE [LARGE SCALE GENOMIC DNA]</scope>
    <source>
        <strain evidence="9 10">LMa1</strain>
    </source>
</reference>
<evidence type="ECO:0000256" key="7">
    <source>
        <dbReference type="SAM" id="Phobius"/>
    </source>
</evidence>
<evidence type="ECO:0000256" key="4">
    <source>
        <dbReference type="ARBA" id="ARBA00022982"/>
    </source>
</evidence>
<feature type="transmembrane region" description="Helical" evidence="7">
    <location>
        <begin position="87"/>
        <end position="106"/>
    </location>
</feature>
<dbReference type="PROSITE" id="PS00198">
    <property type="entry name" value="4FE4S_FER_1"/>
    <property type="match status" value="1"/>
</dbReference>
<keyword evidence="5" id="KW-0408">Iron</keyword>
<feature type="transmembrane region" description="Helical" evidence="7">
    <location>
        <begin position="20"/>
        <end position="45"/>
    </location>
</feature>
<dbReference type="PANTHER" id="PTHR30176">
    <property type="entry name" value="FERREDOXIN-TYPE PROTEIN NAPH"/>
    <property type="match status" value="1"/>
</dbReference>
<dbReference type="SUPFAM" id="SSF54862">
    <property type="entry name" value="4Fe-4S ferredoxins"/>
    <property type="match status" value="1"/>
</dbReference>
<sequence>MLMEVQKKRRQKQRLTWWGLPLVAVLGWFHPWLGFLLLVCMAGSIGMSVYRGRAWCNWMCPRGAFYDLLVRPLSRNKPVPAVLRSRGVRLFMIGMIAAMISTQWYLAHGNPAAMGLALVRLLTITTVAGIILGIFIHPRAWCHICPVGTLGRWLGEGRKPLFISGESCAACGACSRSCPMQLTPHLFRECGIMTDSDCIKCGSCVAACPRRAISFDAARPEKGYQNAA</sequence>
<keyword evidence="6" id="KW-0411">Iron-sulfur</keyword>
<dbReference type="Pfam" id="PF13237">
    <property type="entry name" value="Fer4_10"/>
    <property type="match status" value="1"/>
</dbReference>
<comment type="caution">
    <text evidence="9">The sequence shown here is derived from an EMBL/GenBank/DDBJ whole genome shotgun (WGS) entry which is preliminary data.</text>
</comment>
<dbReference type="RefSeq" id="WP_066666963.1">
    <property type="nucleotide sequence ID" value="NZ_LYVF01000069.1"/>
</dbReference>
<keyword evidence="7" id="KW-0472">Membrane</keyword>
<keyword evidence="10" id="KW-1185">Reference proteome</keyword>
<dbReference type="OrthoDB" id="9786132at2"/>
<dbReference type="GO" id="GO:0046872">
    <property type="term" value="F:metal ion binding"/>
    <property type="evidence" value="ECO:0007669"/>
    <property type="project" value="UniProtKB-KW"/>
</dbReference>
<evidence type="ECO:0000259" key="8">
    <source>
        <dbReference type="PROSITE" id="PS51379"/>
    </source>
</evidence>
<keyword evidence="2" id="KW-0004">4Fe-4S</keyword>
<accession>A0A1B7LGJ4</accession>
<protein>
    <submittedName>
        <fullName evidence="9">4Fe-4S binding protein</fullName>
    </submittedName>
</protein>
<gene>
    <name evidence="9" type="ORF">A6M21_06665</name>
</gene>
<dbReference type="GO" id="GO:0005886">
    <property type="term" value="C:plasma membrane"/>
    <property type="evidence" value="ECO:0007669"/>
    <property type="project" value="TreeGrafter"/>
</dbReference>
<dbReference type="PANTHER" id="PTHR30176:SF3">
    <property type="entry name" value="FERREDOXIN-TYPE PROTEIN NAPH"/>
    <property type="match status" value="1"/>
</dbReference>
<evidence type="ECO:0000256" key="5">
    <source>
        <dbReference type="ARBA" id="ARBA00023004"/>
    </source>
</evidence>
<keyword evidence="7" id="KW-0812">Transmembrane</keyword>
<organism evidence="9 10">
    <name type="scientific">Desulfotomaculum copahuensis</name>
    <dbReference type="NCBI Taxonomy" id="1838280"/>
    <lineage>
        <taxon>Bacteria</taxon>
        <taxon>Bacillati</taxon>
        <taxon>Bacillota</taxon>
        <taxon>Clostridia</taxon>
        <taxon>Eubacteriales</taxon>
        <taxon>Desulfotomaculaceae</taxon>
        <taxon>Desulfotomaculum</taxon>
    </lineage>
</organism>
<keyword evidence="1" id="KW-0813">Transport</keyword>
<feature type="domain" description="4Fe-4S ferredoxin-type" evidence="8">
    <location>
        <begin position="159"/>
        <end position="189"/>
    </location>
</feature>
<feature type="transmembrane region" description="Helical" evidence="7">
    <location>
        <begin position="118"/>
        <end position="136"/>
    </location>
</feature>
<dbReference type="Proteomes" id="UP000078532">
    <property type="component" value="Unassembled WGS sequence"/>
</dbReference>
<evidence type="ECO:0000256" key="3">
    <source>
        <dbReference type="ARBA" id="ARBA00022723"/>
    </source>
</evidence>
<dbReference type="Pfam" id="PF12801">
    <property type="entry name" value="Fer4_5"/>
    <property type="match status" value="2"/>
</dbReference>
<keyword evidence="7" id="KW-1133">Transmembrane helix</keyword>
<evidence type="ECO:0000313" key="9">
    <source>
        <dbReference type="EMBL" id="OAT85223.1"/>
    </source>
</evidence>
<evidence type="ECO:0000256" key="6">
    <source>
        <dbReference type="ARBA" id="ARBA00023014"/>
    </source>
</evidence>
<dbReference type="PROSITE" id="PS51379">
    <property type="entry name" value="4FE4S_FER_2"/>
    <property type="match status" value="2"/>
</dbReference>
<dbReference type="EMBL" id="LYVF01000069">
    <property type="protein sequence ID" value="OAT85223.1"/>
    <property type="molecule type" value="Genomic_DNA"/>
</dbReference>
<feature type="domain" description="4Fe-4S ferredoxin-type" evidence="8">
    <location>
        <begin position="190"/>
        <end position="218"/>
    </location>
</feature>
<dbReference type="STRING" id="1838280.A6M21_06665"/>
<keyword evidence="3" id="KW-0479">Metal-binding</keyword>
<dbReference type="GO" id="GO:0051539">
    <property type="term" value="F:4 iron, 4 sulfur cluster binding"/>
    <property type="evidence" value="ECO:0007669"/>
    <property type="project" value="UniProtKB-KW"/>
</dbReference>